<proteinExistence type="predicted"/>
<dbReference type="InterPro" id="IPR027417">
    <property type="entry name" value="P-loop_NTPase"/>
</dbReference>
<dbReference type="SUPFAM" id="SSF52200">
    <property type="entry name" value="Toll/Interleukin receptor TIR domain"/>
    <property type="match status" value="1"/>
</dbReference>
<dbReference type="Pfam" id="PF00004">
    <property type="entry name" value="AAA"/>
    <property type="match status" value="1"/>
</dbReference>
<dbReference type="InterPro" id="IPR003593">
    <property type="entry name" value="AAA+_ATPase"/>
</dbReference>
<protein>
    <submittedName>
        <fullName evidence="2">TIR domain-containing protein</fullName>
    </submittedName>
</protein>
<dbReference type="SMART" id="SM00382">
    <property type="entry name" value="AAA"/>
    <property type="match status" value="1"/>
</dbReference>
<dbReference type="Gene3D" id="3.40.50.10140">
    <property type="entry name" value="Toll/interleukin-1 receptor homology (TIR) domain"/>
    <property type="match status" value="1"/>
</dbReference>
<evidence type="ECO:0000313" key="2">
    <source>
        <dbReference type="EMBL" id="XAU15593.1"/>
    </source>
</evidence>
<dbReference type="RefSeq" id="WP_345973010.1">
    <property type="nucleotide sequence ID" value="NZ_CP147920.1"/>
</dbReference>
<dbReference type="Proteomes" id="UP001447842">
    <property type="component" value="Chromosome"/>
</dbReference>
<dbReference type="InterPro" id="IPR035897">
    <property type="entry name" value="Toll_tir_struct_dom_sf"/>
</dbReference>
<dbReference type="Pfam" id="PF13676">
    <property type="entry name" value="TIR_2"/>
    <property type="match status" value="1"/>
</dbReference>
<dbReference type="SUPFAM" id="SSF52540">
    <property type="entry name" value="P-loop containing nucleoside triphosphate hydrolases"/>
    <property type="match status" value="1"/>
</dbReference>
<dbReference type="EMBL" id="CP147920">
    <property type="protein sequence ID" value="XAU15593.1"/>
    <property type="molecule type" value="Genomic_DNA"/>
</dbReference>
<evidence type="ECO:0000313" key="3">
    <source>
        <dbReference type="Proteomes" id="UP001447842"/>
    </source>
</evidence>
<dbReference type="Gene3D" id="3.40.50.300">
    <property type="entry name" value="P-loop containing nucleotide triphosphate hydrolases"/>
    <property type="match status" value="1"/>
</dbReference>
<feature type="domain" description="AAA+ ATPase" evidence="1">
    <location>
        <begin position="35"/>
        <end position="228"/>
    </location>
</feature>
<keyword evidence="3" id="KW-1185">Reference proteome</keyword>
<evidence type="ECO:0000259" key="1">
    <source>
        <dbReference type="SMART" id="SM00382"/>
    </source>
</evidence>
<accession>A0ABZ3HCY0</accession>
<dbReference type="InterPro" id="IPR003959">
    <property type="entry name" value="ATPase_AAA_core"/>
</dbReference>
<dbReference type="InterPro" id="IPR000157">
    <property type="entry name" value="TIR_dom"/>
</dbReference>
<organism evidence="2 3">
    <name type="scientific">Sulfurimonas diazotrophicus</name>
    <dbReference type="NCBI Taxonomy" id="3131939"/>
    <lineage>
        <taxon>Bacteria</taxon>
        <taxon>Pseudomonadati</taxon>
        <taxon>Campylobacterota</taxon>
        <taxon>Epsilonproteobacteria</taxon>
        <taxon>Campylobacterales</taxon>
        <taxon>Sulfurimonadaceae</taxon>
        <taxon>Sulfurimonas</taxon>
    </lineage>
</organism>
<dbReference type="CDD" id="cd00009">
    <property type="entry name" value="AAA"/>
    <property type="match status" value="1"/>
</dbReference>
<reference evidence="2 3" key="1">
    <citation type="submission" date="2024-03" db="EMBL/GenBank/DDBJ databases">
        <title>Sulfurimonas sp. HSL3-1.</title>
        <authorList>
            <person name="Wang S."/>
        </authorList>
    </citation>
    <scope>NUCLEOTIDE SEQUENCE [LARGE SCALE GENOMIC DNA]</scope>
    <source>
        <strain evidence="2 3">HSL3-1</strain>
    </source>
</reference>
<gene>
    <name evidence="2" type="ORF">WCY31_02575</name>
</gene>
<sequence length="489" mass="55633">MQQLVEEVFVTEGIPKFTFVKPPNFNEILLDIRHPGKPVIIEGQSGTGKTTCVRKILEQLGGEAAEYLTARDATNIHRIEEIIRSRAPGRFVIDDFHRLATETQEQLANIAKFAAESGQTSTSQTKLVLIGINQVGSELIQLVPDIAKRTGIHRIQAGSKVDIERLIKEGSAALNVDIPDVESVFKESRGDYWLTQQLCQTICIMNDVLETLDNKRELSFDIALLRKRVVERLSAAFYPAVKEFCRGVRFRPNNDPYLKLLQKISQQESSIVDLNELANSNEDIRGSINNIKGSRLAILLRDKPTCARHFYYNAETTNFAIEDPALFYFLKHLDWAKLRHDCGFRAAGRDVEYDFAVSFAGENRELAREIAQQLSLLDAHVFYDEHFEANFLGGAWSTQFERIFGSDSRLVVCLLDNYYREKIWPTFERECFLPRVPDGDVIPIFLDDTTFVGIPKDIIGIHFKRDENPESESARVTDEIAFKLIERLG</sequence>
<name>A0ABZ3HCY0_9BACT</name>